<dbReference type="InterPro" id="IPR019052">
    <property type="entry name" value="DUF2383"/>
</dbReference>
<name>A0A516ISN2_9SPHN</name>
<evidence type="ECO:0000313" key="2">
    <source>
        <dbReference type="EMBL" id="QDP19869.1"/>
    </source>
</evidence>
<dbReference type="Pfam" id="PF09537">
    <property type="entry name" value="DUF2383"/>
    <property type="match status" value="1"/>
</dbReference>
<dbReference type="EMBL" id="CP041659">
    <property type="protein sequence ID" value="QDP19869.1"/>
    <property type="molecule type" value="Genomic_DNA"/>
</dbReference>
<sequence>MPTNKDESLALLKTLADTVADSVNGYRHAAQHAEQPQMQSLFTALVNERDRTLRDMNKLLYAEGVDPDRDGTTLGYLHQRWLDFKANFAGRDDRAVIEEVLRGEEYLIEKLESALAAANMTADVAAMIERAHRSVQANRKQVAELNRSPAVQTPSG</sequence>
<protein>
    <submittedName>
        <fullName evidence="2">PA2169 family four-helix-bundle protein</fullName>
    </submittedName>
</protein>
<dbReference type="KEGG" id="sxa:FMM02_07800"/>
<dbReference type="InterPro" id="IPR011971">
    <property type="entry name" value="CHP02284"/>
</dbReference>
<dbReference type="AlphaFoldDB" id="A0A516ISN2"/>
<dbReference type="Gene3D" id="1.20.1260.10">
    <property type="match status" value="1"/>
</dbReference>
<keyword evidence="3" id="KW-1185">Reference proteome</keyword>
<accession>A0A516ISN2</accession>
<gene>
    <name evidence="2" type="ORF">FMM02_07800</name>
</gene>
<dbReference type="NCBIfam" id="TIGR02284">
    <property type="entry name" value="PA2169 family four-helix-bundle protein"/>
    <property type="match status" value="1"/>
</dbReference>
<dbReference type="InterPro" id="IPR012347">
    <property type="entry name" value="Ferritin-like"/>
</dbReference>
<proteinExistence type="predicted"/>
<evidence type="ECO:0000259" key="1">
    <source>
        <dbReference type="Pfam" id="PF09537"/>
    </source>
</evidence>
<organism evidence="2 3">
    <name type="scientific">Sphingomonas xanthus</name>
    <dbReference type="NCBI Taxonomy" id="2594473"/>
    <lineage>
        <taxon>Bacteria</taxon>
        <taxon>Pseudomonadati</taxon>
        <taxon>Pseudomonadota</taxon>
        <taxon>Alphaproteobacteria</taxon>
        <taxon>Sphingomonadales</taxon>
        <taxon>Sphingomonadaceae</taxon>
        <taxon>Sphingomonas</taxon>
    </lineage>
</organism>
<dbReference type="Proteomes" id="UP000321857">
    <property type="component" value="Chromosome"/>
</dbReference>
<evidence type="ECO:0000313" key="3">
    <source>
        <dbReference type="Proteomes" id="UP000321857"/>
    </source>
</evidence>
<reference evidence="2 3" key="1">
    <citation type="submission" date="2019-07" db="EMBL/GenBank/DDBJ databases">
        <title>Sphingomonas AE3 Genome sequencing and assembly.</title>
        <authorList>
            <person name="Kim H."/>
        </authorList>
    </citation>
    <scope>NUCLEOTIDE SEQUENCE [LARGE SCALE GENOMIC DNA]</scope>
    <source>
        <strain evidence="2 3">AE3</strain>
    </source>
</reference>
<dbReference type="OrthoDB" id="7265085at2"/>
<dbReference type="RefSeq" id="WP_147494318.1">
    <property type="nucleotide sequence ID" value="NZ_CP041659.1"/>
</dbReference>
<feature type="domain" description="DUF2383" evidence="1">
    <location>
        <begin position="11"/>
        <end position="116"/>
    </location>
</feature>